<feature type="compositionally biased region" description="Low complexity" evidence="1">
    <location>
        <begin position="543"/>
        <end position="555"/>
    </location>
</feature>
<protein>
    <submittedName>
        <fullName evidence="2">Uncharacterized protein</fullName>
    </submittedName>
</protein>
<evidence type="ECO:0000313" key="3">
    <source>
        <dbReference type="Proteomes" id="UP000613401"/>
    </source>
</evidence>
<keyword evidence="3" id="KW-1185">Reference proteome</keyword>
<sequence length="596" mass="67570">MARPSRKPRKRLASRAEEHQGGKKKARITEVAYSDDSDYRQSSDDSDFDTDSDLESLVDLGVSNGKSAKTSATAKRKTPATKGRTAQEDPEDTEENDDMELDREETSKGKSAKTSATTKKTSAKKKNGKTAKEEERVCEGKSPAWVNFETMFFGVVNGQEILRAFNHRFPRLKAEELDDLLPENISDEAYDEDWTAEDEASLKSKWQKNPQRTKLIDYKDSTLPKLFRATLRIFHIAPFEIVSAKYFLGYEGKSANKSQKWTTTFSQYMYELVVHPLWNFDINLFRTAMQYAVILRTRDTRTWKLVPPNNDVFFQVFKQVIAESKGQDRPIMEHHAEVRECLKSRAVTIPPYSEFLRCLEDTVVVHEDVDSDASNEQGPVLAYKVNNHDLKHIKQALDSMANIGMPYFLSTEVYSRYILGSRQDVGKGAHKGEENKDEPPVGESKLKEYIGRALLSLRRGEAKEAKRRKRLRQESQDETVQAESSALAETQAQLNAEKESTNKLRIKLKGRDTRLKEKDTKIARLEKELEDLRNQAPPGAPQSRADSSDFSSSGTDSDEKSVSGRKMGQPLIPEVKREPSIKSESEDTETVFGSLA</sequence>
<evidence type="ECO:0000256" key="1">
    <source>
        <dbReference type="SAM" id="MobiDB-lite"/>
    </source>
</evidence>
<feature type="compositionally biased region" description="Acidic residues" evidence="1">
    <location>
        <begin position="88"/>
        <end position="103"/>
    </location>
</feature>
<dbReference type="AlphaFoldDB" id="A0A8H4CJF2"/>
<dbReference type="GeneID" id="69011327"/>
<feature type="region of interest" description="Disordered" evidence="1">
    <location>
        <begin position="426"/>
        <end position="445"/>
    </location>
</feature>
<reference evidence="2" key="1">
    <citation type="journal article" date="2020" name="Phytopathology">
        <title>Genome sequence and comparative analysis of Colletotrichum gloeosporioides isolated from Liriodendron leaves.</title>
        <authorList>
            <person name="Fu F.F."/>
            <person name="Hao Z."/>
            <person name="Wang P."/>
            <person name="Lu Y."/>
            <person name="Xue L.J."/>
            <person name="Wei G."/>
            <person name="Tian Y."/>
            <person name="Baishi H."/>
            <person name="Xu H."/>
            <person name="Shi J."/>
            <person name="Cheng T."/>
            <person name="Wang G."/>
            <person name="Yi Y."/>
            <person name="Chen J."/>
        </authorList>
    </citation>
    <scope>NUCLEOTIDE SEQUENCE</scope>
    <source>
        <strain evidence="2">Lc1</strain>
    </source>
</reference>
<dbReference type="EMBL" id="WVTB01000048">
    <property type="protein sequence ID" value="KAF3804901.1"/>
    <property type="molecule type" value="Genomic_DNA"/>
</dbReference>
<feature type="compositionally biased region" description="Basic and acidic residues" evidence="1">
    <location>
        <begin position="574"/>
        <end position="585"/>
    </location>
</feature>
<evidence type="ECO:0000313" key="2">
    <source>
        <dbReference type="EMBL" id="KAF3804901.1"/>
    </source>
</evidence>
<dbReference type="Proteomes" id="UP000613401">
    <property type="component" value="Unassembled WGS sequence"/>
</dbReference>
<proteinExistence type="predicted"/>
<feature type="compositionally biased region" description="Basic residues" evidence="1">
    <location>
        <begin position="1"/>
        <end position="13"/>
    </location>
</feature>
<feature type="region of interest" description="Disordered" evidence="1">
    <location>
        <begin position="1"/>
        <end position="135"/>
    </location>
</feature>
<feature type="compositionally biased region" description="Acidic residues" evidence="1">
    <location>
        <begin position="44"/>
        <end position="56"/>
    </location>
</feature>
<dbReference type="RefSeq" id="XP_045264060.1">
    <property type="nucleotide sequence ID" value="XM_045404225.1"/>
</dbReference>
<gene>
    <name evidence="2" type="ORF">GCG54_00004171</name>
</gene>
<accession>A0A8H4CJF2</accession>
<feature type="compositionally biased region" description="Polar residues" evidence="1">
    <location>
        <begin position="478"/>
        <end position="494"/>
    </location>
</feature>
<feature type="region of interest" description="Disordered" evidence="1">
    <location>
        <begin position="461"/>
        <end position="500"/>
    </location>
</feature>
<comment type="caution">
    <text evidence="2">The sequence shown here is derived from an EMBL/GenBank/DDBJ whole genome shotgun (WGS) entry which is preliminary data.</text>
</comment>
<organism evidence="2 3">
    <name type="scientific">Colletotrichum gloeosporioides</name>
    <name type="common">Anthracnose fungus</name>
    <name type="synonym">Glomerella cingulata</name>
    <dbReference type="NCBI Taxonomy" id="474922"/>
    <lineage>
        <taxon>Eukaryota</taxon>
        <taxon>Fungi</taxon>
        <taxon>Dikarya</taxon>
        <taxon>Ascomycota</taxon>
        <taxon>Pezizomycotina</taxon>
        <taxon>Sordariomycetes</taxon>
        <taxon>Hypocreomycetidae</taxon>
        <taxon>Glomerellales</taxon>
        <taxon>Glomerellaceae</taxon>
        <taxon>Colletotrichum</taxon>
        <taxon>Colletotrichum gloeosporioides species complex</taxon>
    </lineage>
</organism>
<reference evidence="2" key="2">
    <citation type="submission" date="2020-03" db="EMBL/GenBank/DDBJ databases">
        <authorList>
            <person name="Fu F.-F."/>
            <person name="Chen J."/>
        </authorList>
    </citation>
    <scope>NUCLEOTIDE SEQUENCE</scope>
    <source>
        <strain evidence="2">Lc1</strain>
    </source>
</reference>
<feature type="region of interest" description="Disordered" evidence="1">
    <location>
        <begin position="526"/>
        <end position="596"/>
    </location>
</feature>
<name>A0A8H4CJF2_COLGL</name>